<dbReference type="InterPro" id="IPR011712">
    <property type="entry name" value="Sig_transdc_His_kin_sub3_dim/P"/>
</dbReference>
<keyword evidence="3" id="KW-0902">Two-component regulatory system</keyword>
<keyword evidence="7" id="KW-1185">Reference proteome</keyword>
<dbReference type="GO" id="GO:0000155">
    <property type="term" value="F:phosphorelay sensor kinase activity"/>
    <property type="evidence" value="ECO:0007669"/>
    <property type="project" value="InterPro"/>
</dbReference>
<proteinExistence type="predicted"/>
<keyword evidence="2" id="KW-0418">Kinase</keyword>
<protein>
    <recommendedName>
        <fullName evidence="5">Histidine kinase/HSP90-like ATPase domain-containing protein</fullName>
    </recommendedName>
</protein>
<evidence type="ECO:0000259" key="5">
    <source>
        <dbReference type="SMART" id="SM00387"/>
    </source>
</evidence>
<dbReference type="InterPro" id="IPR036890">
    <property type="entry name" value="HATPase_C_sf"/>
</dbReference>
<evidence type="ECO:0000313" key="6">
    <source>
        <dbReference type="EMBL" id="QMU30529.1"/>
    </source>
</evidence>
<dbReference type="KEGG" id="add:HUW48_22000"/>
<dbReference type="CDD" id="cd16917">
    <property type="entry name" value="HATPase_UhpB-NarQ-NarX-like"/>
    <property type="match status" value="1"/>
</dbReference>
<feature type="domain" description="Histidine kinase/HSP90-like ATPase" evidence="5">
    <location>
        <begin position="166"/>
        <end position="257"/>
    </location>
</feature>
<reference evidence="6 7" key="1">
    <citation type="submission" date="2020-08" db="EMBL/GenBank/DDBJ databases">
        <title>Adhaeribacter dokdonensis sp. nov., isolated from the rhizosphere of Elymus tsukushiensis, a plant native to the Dokdo Islands, Republic of Korea.</title>
        <authorList>
            <person name="Ghim S.Y."/>
        </authorList>
    </citation>
    <scope>NUCLEOTIDE SEQUENCE [LARGE SCALE GENOMIC DNA]</scope>
    <source>
        <strain evidence="6 7">KUDC8001</strain>
    </source>
</reference>
<dbReference type="InterPro" id="IPR003594">
    <property type="entry name" value="HATPase_dom"/>
</dbReference>
<sequence>MVVTNLLSNALEWAYRLVQHYKTKEQLLLAYQVLQQSAYEAERARQAKEIKALRLENELQTQRQRLGRDLHDGLGSQLTHLISRLDLMACSGKADPNHLLRLSEFAREMNQTLRETIWLLNHETIAIDAFGARLHNMLLKVWEDRDAPALYWQLRNSRDNLTLSPLLALHVLRITQEATNNTLKYANATQVNVKLTVYKSNLILIIEDNGKGFDLHTTQRGFGLNNMRQRAAEMKGVFSLHSGAFGTRICILLPLNV</sequence>
<dbReference type="Pfam" id="PF02518">
    <property type="entry name" value="HATPase_c"/>
    <property type="match status" value="1"/>
</dbReference>
<dbReference type="RefSeq" id="WP_182412976.1">
    <property type="nucleotide sequence ID" value="NZ_CP055153.1"/>
</dbReference>
<dbReference type="AlphaFoldDB" id="A0A7L7LDP7"/>
<keyword evidence="4" id="KW-0175">Coiled coil</keyword>
<evidence type="ECO:0000313" key="7">
    <source>
        <dbReference type="Proteomes" id="UP000514509"/>
    </source>
</evidence>
<dbReference type="Pfam" id="PF07730">
    <property type="entry name" value="HisKA_3"/>
    <property type="match status" value="1"/>
</dbReference>
<keyword evidence="1" id="KW-0808">Transferase</keyword>
<dbReference type="GO" id="GO:0016020">
    <property type="term" value="C:membrane"/>
    <property type="evidence" value="ECO:0007669"/>
    <property type="project" value="InterPro"/>
</dbReference>
<gene>
    <name evidence="6" type="ORF">HUW48_22000</name>
</gene>
<dbReference type="InterPro" id="IPR050482">
    <property type="entry name" value="Sensor_HK_TwoCompSys"/>
</dbReference>
<evidence type="ECO:0000256" key="1">
    <source>
        <dbReference type="ARBA" id="ARBA00022679"/>
    </source>
</evidence>
<evidence type="ECO:0000256" key="4">
    <source>
        <dbReference type="SAM" id="Coils"/>
    </source>
</evidence>
<dbReference type="Gene3D" id="3.30.565.10">
    <property type="entry name" value="Histidine kinase-like ATPase, C-terminal domain"/>
    <property type="match status" value="1"/>
</dbReference>
<dbReference type="SUPFAM" id="SSF55874">
    <property type="entry name" value="ATPase domain of HSP90 chaperone/DNA topoisomerase II/histidine kinase"/>
    <property type="match status" value="1"/>
</dbReference>
<dbReference type="PANTHER" id="PTHR24421:SF55">
    <property type="entry name" value="SENSOR HISTIDINE KINASE YDFH"/>
    <property type="match status" value="1"/>
</dbReference>
<dbReference type="Gene3D" id="1.20.5.1930">
    <property type="match status" value="1"/>
</dbReference>
<evidence type="ECO:0000256" key="2">
    <source>
        <dbReference type="ARBA" id="ARBA00022777"/>
    </source>
</evidence>
<dbReference type="EMBL" id="CP055153">
    <property type="protein sequence ID" value="QMU30529.1"/>
    <property type="molecule type" value="Genomic_DNA"/>
</dbReference>
<dbReference type="PANTHER" id="PTHR24421">
    <property type="entry name" value="NITRATE/NITRITE SENSOR PROTEIN NARX-RELATED"/>
    <property type="match status" value="1"/>
</dbReference>
<feature type="coiled-coil region" evidence="4">
    <location>
        <begin position="36"/>
        <end position="65"/>
    </location>
</feature>
<name>A0A7L7LDP7_9BACT</name>
<accession>A0A7L7LDP7</accession>
<dbReference type="SMART" id="SM00387">
    <property type="entry name" value="HATPase_c"/>
    <property type="match status" value="1"/>
</dbReference>
<dbReference type="Proteomes" id="UP000514509">
    <property type="component" value="Chromosome"/>
</dbReference>
<dbReference type="GO" id="GO:0046983">
    <property type="term" value="F:protein dimerization activity"/>
    <property type="evidence" value="ECO:0007669"/>
    <property type="project" value="InterPro"/>
</dbReference>
<organism evidence="6 7">
    <name type="scientific">Adhaeribacter radiodurans</name>
    <dbReference type="NCBI Taxonomy" id="2745197"/>
    <lineage>
        <taxon>Bacteria</taxon>
        <taxon>Pseudomonadati</taxon>
        <taxon>Bacteroidota</taxon>
        <taxon>Cytophagia</taxon>
        <taxon>Cytophagales</taxon>
        <taxon>Hymenobacteraceae</taxon>
        <taxon>Adhaeribacter</taxon>
    </lineage>
</organism>
<evidence type="ECO:0000256" key="3">
    <source>
        <dbReference type="ARBA" id="ARBA00023012"/>
    </source>
</evidence>